<feature type="region of interest" description="Disordered" evidence="1">
    <location>
        <begin position="173"/>
        <end position="194"/>
    </location>
</feature>
<accession>A0AAD7A5X5</accession>
<name>A0AAD7A5X5_9AGAR</name>
<dbReference type="Proteomes" id="UP001218218">
    <property type="component" value="Unassembled WGS sequence"/>
</dbReference>
<reference evidence="2" key="1">
    <citation type="submission" date="2023-03" db="EMBL/GenBank/DDBJ databases">
        <title>Massive genome expansion in bonnet fungi (Mycena s.s.) driven by repeated elements and novel gene families across ecological guilds.</title>
        <authorList>
            <consortium name="Lawrence Berkeley National Laboratory"/>
            <person name="Harder C.B."/>
            <person name="Miyauchi S."/>
            <person name="Viragh M."/>
            <person name="Kuo A."/>
            <person name="Thoen E."/>
            <person name="Andreopoulos B."/>
            <person name="Lu D."/>
            <person name="Skrede I."/>
            <person name="Drula E."/>
            <person name="Henrissat B."/>
            <person name="Morin E."/>
            <person name="Kohler A."/>
            <person name="Barry K."/>
            <person name="LaButti K."/>
            <person name="Morin E."/>
            <person name="Salamov A."/>
            <person name="Lipzen A."/>
            <person name="Mereny Z."/>
            <person name="Hegedus B."/>
            <person name="Baldrian P."/>
            <person name="Stursova M."/>
            <person name="Weitz H."/>
            <person name="Taylor A."/>
            <person name="Grigoriev I.V."/>
            <person name="Nagy L.G."/>
            <person name="Martin F."/>
            <person name="Kauserud H."/>
        </authorList>
    </citation>
    <scope>NUCLEOTIDE SEQUENCE</scope>
    <source>
        <strain evidence="2">CBHHK002</strain>
    </source>
</reference>
<keyword evidence="3" id="KW-1185">Reference proteome</keyword>
<feature type="compositionally biased region" description="Gly residues" evidence="1">
    <location>
        <begin position="173"/>
        <end position="193"/>
    </location>
</feature>
<protein>
    <submittedName>
        <fullName evidence="2">Uncharacterized protein</fullName>
    </submittedName>
</protein>
<dbReference type="AlphaFoldDB" id="A0AAD7A5X5"/>
<dbReference type="EMBL" id="JARIHO010000015">
    <property type="protein sequence ID" value="KAJ7349623.1"/>
    <property type="molecule type" value="Genomic_DNA"/>
</dbReference>
<gene>
    <name evidence="2" type="ORF">DFH08DRAFT_996796</name>
</gene>
<proteinExistence type="predicted"/>
<comment type="caution">
    <text evidence="2">The sequence shown here is derived from an EMBL/GenBank/DDBJ whole genome shotgun (WGS) entry which is preliminary data.</text>
</comment>
<evidence type="ECO:0000313" key="3">
    <source>
        <dbReference type="Proteomes" id="UP001218218"/>
    </source>
</evidence>
<sequence length="223" mass="22204">MQATTSATTMWSTTPTLMQAPPVVPLQHNTRNTTTATHAPLGATGFGAVPSCNTTTVARNDATPVSTVGITAADVPFTNTTNTMHGMNDAATGNFGVISNRVELSYTPSSFTFIPFNPTTNPAATKPKAKQQGGHATKKVNTAGNTGEAPAKPPCKTARVCGGGQGGCARGGATGASGGQGTGNAGGSGGGIGRRNDATTQAVLARMEACGAAVRLVAALDFP</sequence>
<organism evidence="2 3">
    <name type="scientific">Mycena albidolilacea</name>
    <dbReference type="NCBI Taxonomy" id="1033008"/>
    <lineage>
        <taxon>Eukaryota</taxon>
        <taxon>Fungi</taxon>
        <taxon>Dikarya</taxon>
        <taxon>Basidiomycota</taxon>
        <taxon>Agaricomycotina</taxon>
        <taxon>Agaricomycetes</taxon>
        <taxon>Agaricomycetidae</taxon>
        <taxon>Agaricales</taxon>
        <taxon>Marasmiineae</taxon>
        <taxon>Mycenaceae</taxon>
        <taxon>Mycena</taxon>
    </lineage>
</organism>
<evidence type="ECO:0000313" key="2">
    <source>
        <dbReference type="EMBL" id="KAJ7349623.1"/>
    </source>
</evidence>
<evidence type="ECO:0000256" key="1">
    <source>
        <dbReference type="SAM" id="MobiDB-lite"/>
    </source>
</evidence>
<feature type="region of interest" description="Disordered" evidence="1">
    <location>
        <begin position="118"/>
        <end position="154"/>
    </location>
</feature>